<comment type="similarity">
    <text evidence="7">Belongs to the CobU/CobP family.</text>
</comment>
<evidence type="ECO:0000256" key="11">
    <source>
        <dbReference type="ARBA" id="ARBA00022679"/>
    </source>
</evidence>
<dbReference type="GO" id="GO:0009236">
    <property type="term" value="P:cobalamin biosynthetic process"/>
    <property type="evidence" value="ECO:0007669"/>
    <property type="project" value="UniProtKB-UniPathway"/>
</dbReference>
<comment type="catalytic activity">
    <reaction evidence="2">
        <text>adenosylcob(III)inamide phosphate + GTP + H(+) = adenosylcob(III)inamide-GDP + diphosphate</text>
        <dbReference type="Rhea" id="RHEA:22712"/>
        <dbReference type="ChEBI" id="CHEBI:15378"/>
        <dbReference type="ChEBI" id="CHEBI:33019"/>
        <dbReference type="ChEBI" id="CHEBI:37565"/>
        <dbReference type="ChEBI" id="CHEBI:58502"/>
        <dbReference type="ChEBI" id="CHEBI:60487"/>
        <dbReference type="EC" id="2.7.7.62"/>
    </reaction>
</comment>
<dbReference type="Pfam" id="PF02283">
    <property type="entry name" value="CobU"/>
    <property type="match status" value="1"/>
</dbReference>
<dbReference type="InterPro" id="IPR003203">
    <property type="entry name" value="CobU/CobP"/>
</dbReference>
<feature type="binding site" evidence="19">
    <location>
        <position position="80"/>
    </location>
    <ligand>
        <name>GTP</name>
        <dbReference type="ChEBI" id="CHEBI:37565"/>
    </ligand>
</feature>
<evidence type="ECO:0000256" key="18">
    <source>
        <dbReference type="PIRSR" id="PIRSR006135-1"/>
    </source>
</evidence>
<dbReference type="GO" id="GO:0005525">
    <property type="term" value="F:GTP binding"/>
    <property type="evidence" value="ECO:0007669"/>
    <property type="project" value="UniProtKB-KW"/>
</dbReference>
<evidence type="ECO:0000256" key="4">
    <source>
        <dbReference type="ARBA" id="ARBA00003889"/>
    </source>
</evidence>
<sequence>MTTLVTGGSKCGKSSLAEKLLDGFCGKKVYIATMQPFGEEALEAISRHRKMREQKGFGTIERYADIQEISLDEGSAVLLECVGNLCANEMFSGDGMCYPDNKIISGIKRLSDFAAELVIVTNQVGSDGIDYAEGTAEYIRLLGEVNRRIAEFADNVIECVYGVPIVLKGEIPC</sequence>
<evidence type="ECO:0000313" key="20">
    <source>
        <dbReference type="EMBL" id="SFW35294.1"/>
    </source>
</evidence>
<organism evidence="20 21">
    <name type="scientific">Ruminococcus flavefaciens</name>
    <dbReference type="NCBI Taxonomy" id="1265"/>
    <lineage>
        <taxon>Bacteria</taxon>
        <taxon>Bacillati</taxon>
        <taxon>Bacillota</taxon>
        <taxon>Clostridia</taxon>
        <taxon>Eubacteriales</taxon>
        <taxon>Oscillospiraceae</taxon>
        <taxon>Ruminococcus</taxon>
    </lineage>
</organism>
<dbReference type="EMBL" id="FPIP01000004">
    <property type="protein sequence ID" value="SFW35294.1"/>
    <property type="molecule type" value="Genomic_DNA"/>
</dbReference>
<evidence type="ECO:0000256" key="8">
    <source>
        <dbReference type="ARBA" id="ARBA00012016"/>
    </source>
</evidence>
<dbReference type="InterPro" id="IPR027417">
    <property type="entry name" value="P-loop_NTPase"/>
</dbReference>
<feature type="binding site" evidence="19">
    <location>
        <begin position="49"/>
        <end position="52"/>
    </location>
    <ligand>
        <name>GTP</name>
        <dbReference type="ChEBI" id="CHEBI:37565"/>
    </ligand>
</feature>
<feature type="active site" description="GMP-histidine intermediate" evidence="18">
    <location>
        <position position="48"/>
    </location>
</feature>
<evidence type="ECO:0000256" key="19">
    <source>
        <dbReference type="PIRSR" id="PIRSR006135-2"/>
    </source>
</evidence>
<comment type="catalytic activity">
    <reaction evidence="3">
        <text>adenosylcob(III)inamide + GTP = adenosylcob(III)inamide phosphate + GDP + H(+)</text>
        <dbReference type="Rhea" id="RHEA:15765"/>
        <dbReference type="ChEBI" id="CHEBI:2480"/>
        <dbReference type="ChEBI" id="CHEBI:15378"/>
        <dbReference type="ChEBI" id="CHEBI:37565"/>
        <dbReference type="ChEBI" id="CHEBI:58189"/>
        <dbReference type="ChEBI" id="CHEBI:58502"/>
        <dbReference type="EC" id="2.7.1.156"/>
    </reaction>
</comment>
<dbReference type="GO" id="GO:0008820">
    <property type="term" value="F:cobinamide phosphate guanylyltransferase activity"/>
    <property type="evidence" value="ECO:0007669"/>
    <property type="project" value="UniProtKB-EC"/>
</dbReference>
<accession>A0A1K1NLI7</accession>
<dbReference type="PANTHER" id="PTHR34848">
    <property type="match status" value="1"/>
</dbReference>
<evidence type="ECO:0000256" key="6">
    <source>
        <dbReference type="ARBA" id="ARBA00005159"/>
    </source>
</evidence>
<evidence type="ECO:0000256" key="15">
    <source>
        <dbReference type="ARBA" id="ARBA00023134"/>
    </source>
</evidence>
<evidence type="ECO:0000256" key="7">
    <source>
        <dbReference type="ARBA" id="ARBA00007490"/>
    </source>
</evidence>
<dbReference type="AlphaFoldDB" id="A0A1K1NLI7"/>
<dbReference type="EC" id="2.7.1.156" evidence="8"/>
<evidence type="ECO:0000256" key="5">
    <source>
        <dbReference type="ARBA" id="ARBA00004692"/>
    </source>
</evidence>
<reference evidence="20 21" key="1">
    <citation type="submission" date="2016-11" db="EMBL/GenBank/DDBJ databases">
        <authorList>
            <person name="Jaros S."/>
            <person name="Januszkiewicz K."/>
            <person name="Wedrychowicz H."/>
        </authorList>
    </citation>
    <scope>NUCLEOTIDE SEQUENCE [LARGE SCALE GENOMIC DNA]</scope>
    <source>
        <strain evidence="20 21">YL228</strain>
    </source>
</reference>
<comment type="pathway">
    <text evidence="5">Cofactor biosynthesis; adenosylcobalamin biosynthesis; adenosylcobalamin from cob(II)yrinate a,c-diamide: step 6/7.</text>
</comment>
<gene>
    <name evidence="20" type="ORF">SAMN02910280_2053</name>
</gene>
<name>A0A1K1NLI7_RUMFL</name>
<keyword evidence="13 20" id="KW-0418">Kinase</keyword>
<dbReference type="RefSeq" id="WP_072300304.1">
    <property type="nucleotide sequence ID" value="NZ_FPIP01000004.1"/>
</dbReference>
<comment type="catalytic activity">
    <reaction evidence="1">
        <text>adenosylcob(III)inamide + ATP = adenosylcob(III)inamide phosphate + ADP + H(+)</text>
        <dbReference type="Rhea" id="RHEA:15769"/>
        <dbReference type="ChEBI" id="CHEBI:2480"/>
        <dbReference type="ChEBI" id="CHEBI:15378"/>
        <dbReference type="ChEBI" id="CHEBI:30616"/>
        <dbReference type="ChEBI" id="CHEBI:58502"/>
        <dbReference type="ChEBI" id="CHEBI:456216"/>
        <dbReference type="EC" id="2.7.1.156"/>
    </reaction>
</comment>
<dbReference type="EC" id="2.7.7.62" evidence="9"/>
<dbReference type="UniPathway" id="UPA00148">
    <property type="reaction ID" value="UER00236"/>
</dbReference>
<keyword evidence="10" id="KW-0169">Cobalamin biosynthesis</keyword>
<keyword evidence="12 19" id="KW-0547">Nucleotide-binding</keyword>
<evidence type="ECO:0000256" key="14">
    <source>
        <dbReference type="ARBA" id="ARBA00022840"/>
    </source>
</evidence>
<dbReference type="GO" id="GO:0043752">
    <property type="term" value="F:adenosylcobinamide kinase activity"/>
    <property type="evidence" value="ECO:0007669"/>
    <property type="project" value="UniProtKB-EC"/>
</dbReference>
<evidence type="ECO:0000256" key="12">
    <source>
        <dbReference type="ARBA" id="ARBA00022741"/>
    </source>
</evidence>
<dbReference type="GO" id="GO:0005524">
    <property type="term" value="F:ATP binding"/>
    <property type="evidence" value="ECO:0007669"/>
    <property type="project" value="UniProtKB-KW"/>
</dbReference>
<evidence type="ECO:0000256" key="13">
    <source>
        <dbReference type="ARBA" id="ARBA00022777"/>
    </source>
</evidence>
<dbReference type="CDD" id="cd00544">
    <property type="entry name" value="CobU"/>
    <property type="match status" value="1"/>
</dbReference>
<evidence type="ECO:0000256" key="10">
    <source>
        <dbReference type="ARBA" id="ARBA00022573"/>
    </source>
</evidence>
<keyword evidence="15 19" id="KW-0342">GTP-binding</keyword>
<protein>
    <recommendedName>
        <fullName evidence="16">Adenosylcobinamide kinase</fullName>
        <ecNumber evidence="8">2.7.1.156</ecNumber>
        <ecNumber evidence="9">2.7.7.62</ecNumber>
    </recommendedName>
    <alternativeName>
        <fullName evidence="17">Adenosylcobinamide-phosphate guanylyltransferase</fullName>
    </alternativeName>
</protein>
<feature type="binding site" evidence="19">
    <location>
        <position position="61"/>
    </location>
    <ligand>
        <name>GTP</name>
        <dbReference type="ChEBI" id="CHEBI:37565"/>
    </ligand>
</feature>
<keyword evidence="14" id="KW-0067">ATP-binding</keyword>
<comment type="function">
    <text evidence="4">Catalyzes ATP-dependent phosphorylation of adenosylcobinamide and addition of GMP to adenosylcobinamide phosphate.</text>
</comment>
<evidence type="ECO:0000256" key="2">
    <source>
        <dbReference type="ARBA" id="ARBA00000711"/>
    </source>
</evidence>
<dbReference type="PANTHER" id="PTHR34848:SF1">
    <property type="entry name" value="BIFUNCTIONAL ADENOSYLCOBALAMIN BIOSYNTHESIS PROTEIN COBU"/>
    <property type="match status" value="1"/>
</dbReference>
<dbReference type="Gene3D" id="3.40.50.300">
    <property type="entry name" value="P-loop containing nucleotide triphosphate hydrolases"/>
    <property type="match status" value="1"/>
</dbReference>
<evidence type="ECO:0000256" key="17">
    <source>
        <dbReference type="ARBA" id="ARBA00030571"/>
    </source>
</evidence>
<proteinExistence type="inferred from homology"/>
<keyword evidence="11 20" id="KW-0808">Transferase</keyword>
<feature type="binding site" evidence="19">
    <location>
        <begin position="7"/>
        <end position="14"/>
    </location>
    <ligand>
        <name>GTP</name>
        <dbReference type="ChEBI" id="CHEBI:37565"/>
    </ligand>
</feature>
<comment type="pathway">
    <text evidence="6">Cofactor biosynthesis; adenosylcobalamin biosynthesis; adenosylcobalamin from cob(II)yrinate a,c-diamide: step 5/7.</text>
</comment>
<evidence type="ECO:0000256" key="1">
    <source>
        <dbReference type="ARBA" id="ARBA00000312"/>
    </source>
</evidence>
<dbReference type="Proteomes" id="UP000183461">
    <property type="component" value="Unassembled WGS sequence"/>
</dbReference>
<evidence type="ECO:0000256" key="9">
    <source>
        <dbReference type="ARBA" id="ARBA00012523"/>
    </source>
</evidence>
<evidence type="ECO:0000256" key="3">
    <source>
        <dbReference type="ARBA" id="ARBA00001522"/>
    </source>
</evidence>
<dbReference type="SUPFAM" id="SSF52540">
    <property type="entry name" value="P-loop containing nucleoside triphosphate hydrolases"/>
    <property type="match status" value="1"/>
</dbReference>
<dbReference type="PIRSF" id="PIRSF006135">
    <property type="entry name" value="CobU"/>
    <property type="match status" value="1"/>
</dbReference>
<evidence type="ECO:0000256" key="16">
    <source>
        <dbReference type="ARBA" id="ARBA00029570"/>
    </source>
</evidence>
<keyword evidence="20" id="KW-0548">Nucleotidyltransferase</keyword>
<evidence type="ECO:0000313" key="21">
    <source>
        <dbReference type="Proteomes" id="UP000183461"/>
    </source>
</evidence>